<feature type="signal peptide" evidence="4">
    <location>
        <begin position="1"/>
        <end position="25"/>
    </location>
</feature>
<dbReference type="PANTHER" id="PTHR33376:SF15">
    <property type="entry name" value="BLL6794 PROTEIN"/>
    <property type="match status" value="1"/>
</dbReference>
<dbReference type="Proteomes" id="UP000241447">
    <property type="component" value="Chromosome"/>
</dbReference>
<dbReference type="InterPro" id="IPR038404">
    <property type="entry name" value="TRAP_DctP_sf"/>
</dbReference>
<evidence type="ECO:0000313" key="5">
    <source>
        <dbReference type="EMBL" id="AVW91988.1"/>
    </source>
</evidence>
<dbReference type="GO" id="GO:0055085">
    <property type="term" value="P:transmembrane transport"/>
    <property type="evidence" value="ECO:0007669"/>
    <property type="project" value="InterPro"/>
</dbReference>
<proteinExistence type="predicted"/>
<evidence type="ECO:0000256" key="1">
    <source>
        <dbReference type="ARBA" id="ARBA00004418"/>
    </source>
</evidence>
<sequence>MSLSLRMKSLVAGAALIASCGQAFAENITLRFSNWVPPTHTLTVDMFQPWAKDVESATEGRVKIQFLPALGAPTAHFDLVRNGVADIAFAVHSYSPERFTLTEFAELPFTAENAVVNSVAYWRTYEKFMAQANEHKGTHLLGLWVPGSYQLFTKAGPETLKDLDGMRIRIPGTLVEKISTKLGMVSISSPITEAYDQISRGIIDGMFQDYSTVIDFNMIDHMPNFFSAPGGFSASSQFLVISDRA</sequence>
<dbReference type="Pfam" id="PF03480">
    <property type="entry name" value="DctP"/>
    <property type="match status" value="1"/>
</dbReference>
<dbReference type="Gene3D" id="3.40.190.170">
    <property type="entry name" value="Bacterial extracellular solute-binding protein, family 7"/>
    <property type="match status" value="1"/>
</dbReference>
<organism evidence="5 6">
    <name type="scientific">Celeribacter baekdonensis</name>
    <dbReference type="NCBI Taxonomy" id="875171"/>
    <lineage>
        <taxon>Bacteria</taxon>
        <taxon>Pseudomonadati</taxon>
        <taxon>Pseudomonadota</taxon>
        <taxon>Alphaproteobacteria</taxon>
        <taxon>Rhodobacterales</taxon>
        <taxon>Roseobacteraceae</taxon>
        <taxon>Celeribacter</taxon>
    </lineage>
</organism>
<evidence type="ECO:0000256" key="2">
    <source>
        <dbReference type="ARBA" id="ARBA00022729"/>
    </source>
</evidence>
<accession>A0A2R4M4E4</accession>
<keyword evidence="3" id="KW-0574">Periplasm</keyword>
<dbReference type="OrthoDB" id="7822595at2"/>
<dbReference type="PROSITE" id="PS51257">
    <property type="entry name" value="PROKAR_LIPOPROTEIN"/>
    <property type="match status" value="1"/>
</dbReference>
<evidence type="ECO:0000313" key="6">
    <source>
        <dbReference type="Proteomes" id="UP000241447"/>
    </source>
</evidence>
<name>A0A2R4M4E4_9RHOB</name>
<dbReference type="AlphaFoldDB" id="A0A2R4M4E4"/>
<gene>
    <name evidence="5" type="ORF">DA792_13630</name>
</gene>
<keyword evidence="2 4" id="KW-0732">Signal</keyword>
<dbReference type="PANTHER" id="PTHR33376">
    <property type="match status" value="1"/>
</dbReference>
<dbReference type="RefSeq" id="WP_107720410.1">
    <property type="nucleotide sequence ID" value="NZ_CP028475.1"/>
</dbReference>
<dbReference type="GO" id="GO:0042597">
    <property type="term" value="C:periplasmic space"/>
    <property type="evidence" value="ECO:0007669"/>
    <property type="project" value="UniProtKB-SubCell"/>
</dbReference>
<dbReference type="NCBIfam" id="NF037995">
    <property type="entry name" value="TRAP_S1"/>
    <property type="match status" value="1"/>
</dbReference>
<comment type="subcellular location">
    <subcellularLocation>
        <location evidence="1">Periplasm</location>
    </subcellularLocation>
</comment>
<dbReference type="SUPFAM" id="SSF53850">
    <property type="entry name" value="Periplasmic binding protein-like II"/>
    <property type="match status" value="1"/>
</dbReference>
<dbReference type="KEGG" id="cbak:DA792_13630"/>
<dbReference type="EMBL" id="CP028475">
    <property type="protein sequence ID" value="AVW91988.1"/>
    <property type="molecule type" value="Genomic_DNA"/>
</dbReference>
<dbReference type="InterPro" id="IPR018389">
    <property type="entry name" value="DctP_fam"/>
</dbReference>
<reference evidence="5 6" key="1">
    <citation type="submission" date="2018-03" db="EMBL/GenBank/DDBJ databases">
        <title>The Complete Genome of Celeribacter baekdonensis strain LH4, a Thiosulfate-Oxidizing Alphaproteobacterium Isolated from Gulf of Mexico Continental Slope Sediments.</title>
        <authorList>
            <person name="Flood B.E."/>
            <person name="Bailey J.V."/>
            <person name="Leprich D."/>
        </authorList>
    </citation>
    <scope>NUCLEOTIDE SEQUENCE [LARGE SCALE GENOMIC DNA]</scope>
    <source>
        <strain evidence="5 6">LH4</strain>
    </source>
</reference>
<protein>
    <submittedName>
        <fullName evidence="5">ABC transporter substrate-binding protein</fullName>
    </submittedName>
</protein>
<evidence type="ECO:0000256" key="4">
    <source>
        <dbReference type="SAM" id="SignalP"/>
    </source>
</evidence>
<evidence type="ECO:0000256" key="3">
    <source>
        <dbReference type="ARBA" id="ARBA00022764"/>
    </source>
</evidence>
<feature type="chain" id="PRO_5015334981" evidence="4">
    <location>
        <begin position="26"/>
        <end position="245"/>
    </location>
</feature>